<dbReference type="STRING" id="869279.SE15_03195"/>
<keyword evidence="3" id="KW-1185">Reference proteome</keyword>
<keyword evidence="1" id="KW-0812">Transmembrane</keyword>
<dbReference type="RefSeq" id="WP_054520647.1">
    <property type="nucleotide sequence ID" value="NZ_LGKO01000002.1"/>
</dbReference>
<feature type="transmembrane region" description="Helical" evidence="1">
    <location>
        <begin position="78"/>
        <end position="95"/>
    </location>
</feature>
<sequence length="188" mass="19958">MNVLDALLLPFVWVLNGFLAVVYVAVEHLAVVALVPLLALLYGQMGALASAQAQRLRAVLVGAGVLALMAALLAPQPVPYLTAALAGVGVVAVRLERYRPDETAWEVIQNLILYALVGLGARVLTWVLEHQADGLFAGGVNYLAVLVGFALWGMPVAQGALLLKNLLAHAPTGGDPRTILTRARERRL</sequence>
<accession>A0A0P6Y5A8</accession>
<evidence type="ECO:0000256" key="1">
    <source>
        <dbReference type="SAM" id="Phobius"/>
    </source>
</evidence>
<evidence type="ECO:0000313" key="2">
    <source>
        <dbReference type="EMBL" id="KPL84184.1"/>
    </source>
</evidence>
<feature type="transmembrane region" description="Helical" evidence="1">
    <location>
        <begin position="20"/>
        <end position="43"/>
    </location>
</feature>
<name>A0A0P6Y5A8_9CHLR</name>
<dbReference type="EMBL" id="LGKO01000002">
    <property type="protein sequence ID" value="KPL84184.1"/>
    <property type="molecule type" value="Genomic_DNA"/>
</dbReference>
<evidence type="ECO:0000313" key="3">
    <source>
        <dbReference type="Proteomes" id="UP000050544"/>
    </source>
</evidence>
<keyword evidence="1" id="KW-1133">Transmembrane helix</keyword>
<organism evidence="2 3">
    <name type="scientific">Thermanaerothrix daxensis</name>
    <dbReference type="NCBI Taxonomy" id="869279"/>
    <lineage>
        <taxon>Bacteria</taxon>
        <taxon>Bacillati</taxon>
        <taxon>Chloroflexota</taxon>
        <taxon>Anaerolineae</taxon>
        <taxon>Anaerolineales</taxon>
        <taxon>Anaerolineaceae</taxon>
        <taxon>Thermanaerothrix</taxon>
    </lineage>
</organism>
<reference evidence="2 3" key="1">
    <citation type="submission" date="2015-07" db="EMBL/GenBank/DDBJ databases">
        <title>Whole genome sequence of Thermanaerothrix daxensis DSM 23592.</title>
        <authorList>
            <person name="Hemp J."/>
            <person name="Ward L.M."/>
            <person name="Pace L.A."/>
            <person name="Fischer W.W."/>
        </authorList>
    </citation>
    <scope>NUCLEOTIDE SEQUENCE [LARGE SCALE GENOMIC DNA]</scope>
    <source>
        <strain evidence="2 3">GNS-1</strain>
    </source>
</reference>
<comment type="caution">
    <text evidence="2">The sequence shown here is derived from an EMBL/GenBank/DDBJ whole genome shotgun (WGS) entry which is preliminary data.</text>
</comment>
<keyword evidence="1" id="KW-0472">Membrane</keyword>
<gene>
    <name evidence="2" type="ORF">SE15_03195</name>
</gene>
<protein>
    <submittedName>
        <fullName evidence="2">Uncharacterized protein</fullName>
    </submittedName>
</protein>
<feature type="transmembrane region" description="Helical" evidence="1">
    <location>
        <begin position="107"/>
        <end position="128"/>
    </location>
</feature>
<feature type="transmembrane region" description="Helical" evidence="1">
    <location>
        <begin position="140"/>
        <end position="163"/>
    </location>
</feature>
<dbReference type="OrthoDB" id="171737at2"/>
<dbReference type="Proteomes" id="UP000050544">
    <property type="component" value="Unassembled WGS sequence"/>
</dbReference>
<dbReference type="AlphaFoldDB" id="A0A0P6Y5A8"/>
<proteinExistence type="predicted"/>
<feature type="transmembrane region" description="Helical" evidence="1">
    <location>
        <begin position="55"/>
        <end position="72"/>
    </location>
</feature>